<dbReference type="Pfam" id="PF00400">
    <property type="entry name" value="WD40"/>
    <property type="match status" value="3"/>
</dbReference>
<dbReference type="InterPro" id="IPR015943">
    <property type="entry name" value="WD40/YVTN_repeat-like_dom_sf"/>
</dbReference>
<dbReference type="Gene3D" id="2.130.10.10">
    <property type="entry name" value="YVTN repeat-like/Quinoprotein amine dehydrogenase"/>
    <property type="match status" value="1"/>
</dbReference>
<dbReference type="InterPro" id="IPR001680">
    <property type="entry name" value="WD40_rpt"/>
</dbReference>
<feature type="repeat" description="WD" evidence="3">
    <location>
        <begin position="323"/>
        <end position="358"/>
    </location>
</feature>
<name>A0AAV9IG36_9RHOD</name>
<dbReference type="InterPro" id="IPR036322">
    <property type="entry name" value="WD40_repeat_dom_sf"/>
</dbReference>
<feature type="compositionally biased region" description="Acidic residues" evidence="4">
    <location>
        <begin position="98"/>
        <end position="112"/>
    </location>
</feature>
<accession>A0AAV9IG36</accession>
<dbReference type="InterPro" id="IPR051972">
    <property type="entry name" value="Glutamate-rich_WD_repeat"/>
</dbReference>
<feature type="region of interest" description="Disordered" evidence="4">
    <location>
        <begin position="77"/>
        <end position="114"/>
    </location>
</feature>
<dbReference type="PROSITE" id="PS50082">
    <property type="entry name" value="WD_REPEATS_2"/>
    <property type="match status" value="3"/>
</dbReference>
<reference evidence="6 7" key="1">
    <citation type="submission" date="2022-07" db="EMBL/GenBank/DDBJ databases">
        <title>Genome-wide signatures of adaptation to extreme environments.</title>
        <authorList>
            <person name="Cho C.H."/>
            <person name="Yoon H.S."/>
        </authorList>
    </citation>
    <scope>NUCLEOTIDE SEQUENCE [LARGE SCALE GENOMIC DNA]</scope>
    <source>
        <strain evidence="6 7">108.79 E11</strain>
    </source>
</reference>
<dbReference type="GO" id="GO:0042254">
    <property type="term" value="P:ribosome biogenesis"/>
    <property type="evidence" value="ECO:0007669"/>
    <property type="project" value="TreeGrafter"/>
</dbReference>
<keyword evidence="1 3" id="KW-0853">WD repeat</keyword>
<feature type="repeat" description="WD" evidence="3">
    <location>
        <begin position="272"/>
        <end position="314"/>
    </location>
</feature>
<dbReference type="SMART" id="SM00320">
    <property type="entry name" value="WD40"/>
    <property type="match status" value="4"/>
</dbReference>
<comment type="caution">
    <text evidence="6">The sequence shown here is derived from an EMBL/GenBank/DDBJ whole genome shotgun (WGS) entry which is preliminary data.</text>
</comment>
<dbReference type="InterPro" id="IPR022052">
    <property type="entry name" value="Histone-bd_RBBP4-like_N"/>
</dbReference>
<protein>
    <recommendedName>
        <fullName evidence="5">Histone-binding protein RBBP4-like N-terminal domain-containing protein</fullName>
    </recommendedName>
</protein>
<feature type="region of interest" description="Disordered" evidence="4">
    <location>
        <begin position="1"/>
        <end position="22"/>
    </location>
</feature>
<evidence type="ECO:0000256" key="4">
    <source>
        <dbReference type="SAM" id="MobiDB-lite"/>
    </source>
</evidence>
<dbReference type="EMBL" id="JANCYU010000039">
    <property type="protein sequence ID" value="KAK4526410.1"/>
    <property type="molecule type" value="Genomic_DNA"/>
</dbReference>
<dbReference type="PROSITE" id="PS50294">
    <property type="entry name" value="WD_REPEATS_REGION"/>
    <property type="match status" value="3"/>
</dbReference>
<dbReference type="Pfam" id="PF12265">
    <property type="entry name" value="CAF1C_H4-bd"/>
    <property type="match status" value="1"/>
</dbReference>
<organism evidence="6 7">
    <name type="scientific">Galdieria yellowstonensis</name>
    <dbReference type="NCBI Taxonomy" id="3028027"/>
    <lineage>
        <taxon>Eukaryota</taxon>
        <taxon>Rhodophyta</taxon>
        <taxon>Bangiophyceae</taxon>
        <taxon>Galdieriales</taxon>
        <taxon>Galdieriaceae</taxon>
        <taxon>Galdieria</taxon>
    </lineage>
</organism>
<evidence type="ECO:0000313" key="7">
    <source>
        <dbReference type="Proteomes" id="UP001300502"/>
    </source>
</evidence>
<dbReference type="PANTHER" id="PTHR45903">
    <property type="entry name" value="GLUTAMATE-RICH WD REPEAT-CONTAINING PROTEIN 1"/>
    <property type="match status" value="1"/>
</dbReference>
<sequence length="421" mass="47380">MGKRRNRKSSATSKATAEVADEEKWTYDPSTYDFFFELNSEWPCLTFDLLNEESDAQINPPFSLAFLSGTQADKPHKNQILLGKVSNMHKRRSKTEGESDDSSDDDDDDDDEKEPKFHSYIAKHHGTVNRIRAAPQREASLAALWSDTGVFEFIRYGAPSALESSLPKDNWIQTLQNYQDPAGEGYAVSWSSLSAGHLLCGNCAGYIRWWQPSTETASTFVLDLQPFQGHQASVEDLQWSPVEPTVFVSCSVDQSIRFWDTRLGKHNALAMERAHSSDINVLSWNPIDTHLLVSGDDEGIFQVWDLRTVSSSKEQSTSPVAKFQFHKGPIVAIEWSPFESSSLVCASGDGKISFWDLSLEADQDEESEQLMDEKWKDIPPQLLFLHEGQTEPKDVHWHSQVPGLMMSTGANGFHIFKPENI</sequence>
<gene>
    <name evidence="6" type="ORF">GAYE_SCF23G4324</name>
</gene>
<evidence type="ECO:0000256" key="3">
    <source>
        <dbReference type="PROSITE-ProRule" id="PRU00221"/>
    </source>
</evidence>
<dbReference type="PANTHER" id="PTHR45903:SF1">
    <property type="entry name" value="GLUTAMATE-RICH WD REPEAT-CONTAINING PROTEIN 1"/>
    <property type="match status" value="1"/>
</dbReference>
<keyword evidence="7" id="KW-1185">Reference proteome</keyword>
<keyword evidence="2" id="KW-0677">Repeat</keyword>
<dbReference type="GO" id="GO:0005730">
    <property type="term" value="C:nucleolus"/>
    <property type="evidence" value="ECO:0007669"/>
    <property type="project" value="TreeGrafter"/>
</dbReference>
<dbReference type="Proteomes" id="UP001300502">
    <property type="component" value="Unassembled WGS sequence"/>
</dbReference>
<evidence type="ECO:0000256" key="2">
    <source>
        <dbReference type="ARBA" id="ARBA00022737"/>
    </source>
</evidence>
<dbReference type="AlphaFoldDB" id="A0AAV9IG36"/>
<evidence type="ECO:0000259" key="5">
    <source>
        <dbReference type="Pfam" id="PF12265"/>
    </source>
</evidence>
<evidence type="ECO:0000256" key="1">
    <source>
        <dbReference type="ARBA" id="ARBA00022574"/>
    </source>
</evidence>
<feature type="repeat" description="WD" evidence="3">
    <location>
        <begin position="227"/>
        <end position="269"/>
    </location>
</feature>
<evidence type="ECO:0000313" key="6">
    <source>
        <dbReference type="EMBL" id="KAK4526410.1"/>
    </source>
</evidence>
<feature type="domain" description="Histone-binding protein RBBP4-like N-terminal" evidence="5">
    <location>
        <begin position="22"/>
        <end position="89"/>
    </location>
</feature>
<proteinExistence type="predicted"/>
<dbReference type="SUPFAM" id="SSF50978">
    <property type="entry name" value="WD40 repeat-like"/>
    <property type="match status" value="1"/>
</dbReference>